<dbReference type="Proteomes" id="UP000178606">
    <property type="component" value="Unassembled WGS sequence"/>
</dbReference>
<comment type="caution">
    <text evidence="2">The sequence shown here is derived from an EMBL/GenBank/DDBJ whole genome shotgun (WGS) entry which is preliminary data.</text>
</comment>
<dbReference type="PANTHER" id="PTHR47406">
    <property type="entry name" value="COAGULATION FACTOR 5/8 TYPE, C-TERMINAL"/>
    <property type="match status" value="1"/>
</dbReference>
<keyword evidence="1" id="KW-0378">Hydrolase</keyword>
<dbReference type="AlphaFoldDB" id="A0A1F6CAG4"/>
<evidence type="ECO:0000256" key="1">
    <source>
        <dbReference type="ARBA" id="ARBA00022801"/>
    </source>
</evidence>
<evidence type="ECO:0008006" key="4">
    <source>
        <dbReference type="Google" id="ProtNLM"/>
    </source>
</evidence>
<proteinExistence type="predicted"/>
<dbReference type="GO" id="GO:0016787">
    <property type="term" value="F:hydrolase activity"/>
    <property type="evidence" value="ECO:0007669"/>
    <property type="project" value="UniProtKB-KW"/>
</dbReference>
<dbReference type="SUPFAM" id="SSF55545">
    <property type="entry name" value="beta-N-acetylhexosaminidase-like domain"/>
    <property type="match status" value="1"/>
</dbReference>
<protein>
    <recommendedName>
        <fullName evidence="4">Alpha glucuronidase N-terminal domain-containing protein</fullName>
    </recommendedName>
</protein>
<dbReference type="PANTHER" id="PTHR47406:SF2">
    <property type="entry name" value="ALPHA GLUCURONIDASE N-TERMINAL DOMAIN-CONTAINING PROTEIN"/>
    <property type="match status" value="1"/>
</dbReference>
<evidence type="ECO:0000313" key="2">
    <source>
        <dbReference type="EMBL" id="OGG46156.1"/>
    </source>
</evidence>
<dbReference type="GO" id="GO:0005975">
    <property type="term" value="P:carbohydrate metabolic process"/>
    <property type="evidence" value="ECO:0007669"/>
    <property type="project" value="UniProtKB-ARBA"/>
</dbReference>
<organism evidence="2 3">
    <name type="scientific">Handelsmanbacteria sp. (strain RIFCSPLOWO2_12_FULL_64_10)</name>
    <dbReference type="NCBI Taxonomy" id="1817868"/>
    <lineage>
        <taxon>Bacteria</taxon>
        <taxon>Candidatus Handelsmaniibacteriota</taxon>
    </lineage>
</organism>
<name>A0A1F6CAG4_HANXR</name>
<dbReference type="InterPro" id="IPR029018">
    <property type="entry name" value="Hex-like_dom2"/>
</dbReference>
<evidence type="ECO:0000313" key="3">
    <source>
        <dbReference type="Proteomes" id="UP000178606"/>
    </source>
</evidence>
<sequence>MVSDLHLVRDGKPVATVVLPDGDNPLTEQAVDFLVDCVGRMTGAPILVVREEDAGALSGTRVLLGATRAAREAGLDVSSLKDDGFMLRAQGNDLFVAGQDALFPSEPDINSFTACRGTLMGVFRLLEDFGGAGWYLPTPRGEVLPEASGFSVPGDLDRREAPAFSYISTTGVNGHGYRVWANGYRRAINMRTGVHTWDAVLHHHGDPDALFQKDPTIFALIDGERRLSYGRGVGRKVEPGDPSFQDGMKYRNLMLCTSHPAFVEMNVSYFSRLFDAGYTWAGYGQSDGYQPCECERCREMDGIDPSWWKGIGKDWNWDWEVNTHVNVPVAERLWAPLYEIARRLYERHPDRKLIALVYNPTYPPSRRVKAFPPNVAVELCRHTPAYLGAFSAFRWKTVYTYWFGTYRVQGITPKPLTHRIAEDMRRFRDNGVMGIHSTSGGEIWGLEGPAYYAYGRLAWDPDRDVDAVLDRYCRGVYGPAGPVMKAFFDLLEERIAAGDALQTPEERRINQEKMHPQVYFPAAYPETALAQLEGLLAQARDLARGDAVAQGWLWLTDLQFRYLRIVATGFNLQCRSEADPTPDLRRRFTRVAEERWTFLSELEDLRRDEARMRDWFPGWELYMKNAPSGGTMFGRIDHLPPFSGV</sequence>
<dbReference type="Gene3D" id="3.30.379.10">
    <property type="entry name" value="Chitobiase/beta-hexosaminidase domain 2-like"/>
    <property type="match status" value="1"/>
</dbReference>
<accession>A0A1F6CAG4</accession>
<gene>
    <name evidence="2" type="ORF">A3F84_26110</name>
</gene>
<dbReference type="Pfam" id="PF16126">
    <property type="entry name" value="DUF4838"/>
    <property type="match status" value="1"/>
</dbReference>
<dbReference type="InterPro" id="IPR032287">
    <property type="entry name" value="DUF4838"/>
</dbReference>
<dbReference type="EMBL" id="MFKF01000338">
    <property type="protein sequence ID" value="OGG46156.1"/>
    <property type="molecule type" value="Genomic_DNA"/>
</dbReference>
<reference evidence="2 3" key="1">
    <citation type="journal article" date="2016" name="Nat. Commun.">
        <title>Thousands of microbial genomes shed light on interconnected biogeochemical processes in an aquifer system.</title>
        <authorList>
            <person name="Anantharaman K."/>
            <person name="Brown C.T."/>
            <person name="Hug L.A."/>
            <person name="Sharon I."/>
            <person name="Castelle C.J."/>
            <person name="Probst A.J."/>
            <person name="Thomas B.C."/>
            <person name="Singh A."/>
            <person name="Wilkins M.J."/>
            <person name="Karaoz U."/>
            <person name="Brodie E.L."/>
            <person name="Williams K.H."/>
            <person name="Hubbard S.S."/>
            <person name="Banfield J.F."/>
        </authorList>
    </citation>
    <scope>NUCLEOTIDE SEQUENCE [LARGE SCALE GENOMIC DNA]</scope>
    <source>
        <strain evidence="3">RIFCSPLOWO2_12_FULL_64_10</strain>
    </source>
</reference>